<dbReference type="Proteomes" id="UP000010793">
    <property type="component" value="Chromosome"/>
</dbReference>
<dbReference type="SUPFAM" id="SSF50939">
    <property type="entry name" value="Sialidases"/>
    <property type="match status" value="1"/>
</dbReference>
<evidence type="ECO:0000313" key="2">
    <source>
        <dbReference type="EMBL" id="AGA66269.1"/>
    </source>
</evidence>
<evidence type="ECO:0000256" key="1">
    <source>
        <dbReference type="SAM" id="MobiDB-lite"/>
    </source>
</evidence>
<organism evidence="2 3">
    <name type="scientific">Brachyspira pilosicoli P43/6/78</name>
    <dbReference type="NCBI Taxonomy" id="1042417"/>
    <lineage>
        <taxon>Bacteria</taxon>
        <taxon>Pseudomonadati</taxon>
        <taxon>Spirochaetota</taxon>
        <taxon>Spirochaetia</taxon>
        <taxon>Brachyspirales</taxon>
        <taxon>Brachyspiraceae</taxon>
        <taxon>Brachyspira</taxon>
    </lineage>
</organism>
<dbReference type="EMBL" id="CP002873">
    <property type="protein sequence ID" value="AGA66269.1"/>
    <property type="molecule type" value="Genomic_DNA"/>
</dbReference>
<sequence length="514" mass="56104">MKKIIYFLLIISFLTSISCKDITGLKDQLNNLGKPPEEIEIPDGVTDPDTGLINPDEGDNTGGSTEGGSTGGGSTGGGTTGPTYTVSSDFQSDSPMRRKILLQGVGNAYYRNPVIVVVNGHNIFAFSEKRYINSSAGQDAGVDGKTKVDIVYMVSANSGNTWSENESYVNPGNTPTSSINDSHSGHVVFKYSDDKIVIVASAGAGLARTDEDPDKKNPPSRVDYIVGTVNGTQITWSSWKEVKTTEGITLLEKARQTSAKYLEHDYNGRKYSQIGTQAAKGYVMTSEKTYMIMPIIFAHMGVNSYVYELTGRYVLQGTLDGNAVTWKEYESPIAYPGYGSHFSGRVGMWKETQVISTGTGNTKFLVSPSALWEKYKLGIVTEPSGQPKDTTITASEGSIGYYNLGTKWFGTWEYPIKDGWIQGDNNSYRSSGILMVTKYKDGVTYRDLTMYVVDDNINIRGKGFVVNSVGRSASVDMLADGTIVTYAEEGGDDYNYFNVFTRYSQAYIAKQTGN</sequence>
<dbReference type="RefSeq" id="WP_015274323.1">
    <property type="nucleotide sequence ID" value="NC_019908.1"/>
</dbReference>
<accession>A0A3B6VVB0</accession>
<proteinExistence type="predicted"/>
<dbReference type="AlphaFoldDB" id="A0A3B6VVB0"/>
<dbReference type="Gene3D" id="2.120.10.10">
    <property type="match status" value="1"/>
</dbReference>
<gene>
    <name evidence="2" type="ORF">BPP43_05045</name>
</gene>
<keyword evidence="3" id="KW-1185">Reference proteome</keyword>
<feature type="region of interest" description="Disordered" evidence="1">
    <location>
        <begin position="34"/>
        <end position="91"/>
    </location>
</feature>
<dbReference type="PROSITE" id="PS51257">
    <property type="entry name" value="PROKAR_LIPOPROTEIN"/>
    <property type="match status" value="1"/>
</dbReference>
<name>A0A3B6VVB0_BRAPL</name>
<reference evidence="2 3" key="1">
    <citation type="journal article" date="2013" name="Genome Announc.">
        <title>Complete Genome Sequence of the Porcine Strain Brachyspira pilosicoli P43/6/78(T.).</title>
        <authorList>
            <person name="Lin C."/>
            <person name="den Bakker H.C."/>
            <person name="Suzuki H."/>
            <person name="Lefebure T."/>
            <person name="Ponnala L."/>
            <person name="Sun Q."/>
            <person name="Stanhope M.J."/>
            <person name="Wiedmann M."/>
            <person name="Duhamel G.E."/>
        </authorList>
    </citation>
    <scope>NUCLEOTIDE SEQUENCE [LARGE SCALE GENOMIC DNA]</scope>
    <source>
        <strain evidence="2 3">P43/6/78</strain>
    </source>
</reference>
<feature type="compositionally biased region" description="Gly residues" evidence="1">
    <location>
        <begin position="60"/>
        <end position="80"/>
    </location>
</feature>
<dbReference type="InterPro" id="IPR036278">
    <property type="entry name" value="Sialidase_sf"/>
</dbReference>
<dbReference type="KEGG" id="bpip:BPP43_05045"/>
<protein>
    <submittedName>
        <fullName evidence="2">Sialidase (Neuraminidase) family protein-like protein</fullName>
    </submittedName>
</protein>
<evidence type="ECO:0000313" key="3">
    <source>
        <dbReference type="Proteomes" id="UP000010793"/>
    </source>
</evidence>
<dbReference type="CDD" id="cd15482">
    <property type="entry name" value="Sialidase_non-viral"/>
    <property type="match status" value="1"/>
</dbReference>